<evidence type="ECO:0000256" key="1">
    <source>
        <dbReference type="ARBA" id="ARBA00004123"/>
    </source>
</evidence>
<dbReference type="SMART" id="SM00415">
    <property type="entry name" value="HSF"/>
    <property type="match status" value="1"/>
</dbReference>
<dbReference type="EMBL" id="KL142375">
    <property type="protein sequence ID" value="KDR77879.1"/>
    <property type="molecule type" value="Genomic_DNA"/>
</dbReference>
<protein>
    <recommendedName>
        <fullName evidence="10">HSF-type DNA-binding domain-containing protein</fullName>
    </recommendedName>
</protein>
<proteinExistence type="inferred from homology"/>
<dbReference type="PANTHER" id="PTHR10015:SF361">
    <property type="entry name" value="TRANSCRIPTION FACTOR SKN7"/>
    <property type="match status" value="1"/>
</dbReference>
<evidence type="ECO:0000256" key="6">
    <source>
        <dbReference type="ARBA" id="ARBA00062171"/>
    </source>
</evidence>
<organism evidence="11 12">
    <name type="scientific">Galerina marginata (strain CBS 339.88)</name>
    <dbReference type="NCBI Taxonomy" id="685588"/>
    <lineage>
        <taxon>Eukaryota</taxon>
        <taxon>Fungi</taxon>
        <taxon>Dikarya</taxon>
        <taxon>Basidiomycota</taxon>
        <taxon>Agaricomycotina</taxon>
        <taxon>Agaricomycetes</taxon>
        <taxon>Agaricomycetidae</taxon>
        <taxon>Agaricales</taxon>
        <taxon>Agaricineae</taxon>
        <taxon>Strophariaceae</taxon>
        <taxon>Galerina</taxon>
    </lineage>
</organism>
<evidence type="ECO:0000256" key="7">
    <source>
        <dbReference type="RuleBase" id="RU004020"/>
    </source>
</evidence>
<dbReference type="Proteomes" id="UP000027222">
    <property type="component" value="Unassembled WGS sequence"/>
</dbReference>
<dbReference type="GO" id="GO:0043565">
    <property type="term" value="F:sequence-specific DNA binding"/>
    <property type="evidence" value="ECO:0007669"/>
    <property type="project" value="InterPro"/>
</dbReference>
<comment type="subcellular location">
    <subcellularLocation>
        <location evidence="1">Nucleus</location>
    </subcellularLocation>
</comment>
<dbReference type="InterPro" id="IPR036388">
    <property type="entry name" value="WH-like_DNA-bd_sf"/>
</dbReference>
<dbReference type="GO" id="GO:0003700">
    <property type="term" value="F:DNA-binding transcription factor activity"/>
    <property type="evidence" value="ECO:0007669"/>
    <property type="project" value="InterPro"/>
</dbReference>
<feature type="compositionally biased region" description="Polar residues" evidence="9">
    <location>
        <begin position="134"/>
        <end position="151"/>
    </location>
</feature>
<dbReference type="GO" id="GO:0005634">
    <property type="term" value="C:nucleus"/>
    <property type="evidence" value="ECO:0007669"/>
    <property type="project" value="UniProtKB-SubCell"/>
</dbReference>
<dbReference type="InterPro" id="IPR000232">
    <property type="entry name" value="HSF_DNA-bd"/>
</dbReference>
<keyword evidence="4" id="KW-0804">Transcription</keyword>
<evidence type="ECO:0000256" key="5">
    <source>
        <dbReference type="ARBA" id="ARBA00023242"/>
    </source>
</evidence>
<feature type="domain" description="HSF-type DNA-binding" evidence="10">
    <location>
        <begin position="71"/>
        <end position="95"/>
    </location>
</feature>
<dbReference type="FunFam" id="1.10.10.10:FF:000027">
    <property type="entry name" value="Heat shock transcription factor 1"/>
    <property type="match status" value="1"/>
</dbReference>
<dbReference type="InterPro" id="IPR036390">
    <property type="entry name" value="WH_DNA-bd_sf"/>
</dbReference>
<comment type="similarity">
    <text evidence="7">Belongs to the HSF family.</text>
</comment>
<sequence>MAYNNEGDGASSLTIYPPPKSAEDSMASTSDFVRKLYKILEDPSFESIVSWGPAGDCFIVKDMNEFTTAILPRMFKHSNFASFVRQLNKYDFHKVKNADEDQFSWTFRHPDFHAHRRDGLENIKRKAPSHTTRRAVSSDSLLAPGNPSSFSAPHGSRQSLNSNSASLESNPNYFRRPRNRSLSPSPAHTHLIEELKCLNDDGEDMKARIRRLEREYEGVLVEVDGFRRGMKQREALMQSLITYFLTNERGGS</sequence>
<evidence type="ECO:0000256" key="9">
    <source>
        <dbReference type="SAM" id="MobiDB-lite"/>
    </source>
</evidence>
<evidence type="ECO:0000313" key="12">
    <source>
        <dbReference type="Proteomes" id="UP000027222"/>
    </source>
</evidence>
<evidence type="ECO:0000256" key="4">
    <source>
        <dbReference type="ARBA" id="ARBA00023163"/>
    </source>
</evidence>
<feature type="coiled-coil region" evidence="8">
    <location>
        <begin position="195"/>
        <end position="222"/>
    </location>
</feature>
<keyword evidence="2" id="KW-0805">Transcription regulation</keyword>
<feature type="region of interest" description="Disordered" evidence="9">
    <location>
        <begin position="1"/>
        <end position="24"/>
    </location>
</feature>
<dbReference type="HOGENOM" id="CLU_030308_8_0_1"/>
<evidence type="ECO:0000256" key="2">
    <source>
        <dbReference type="ARBA" id="ARBA00023015"/>
    </source>
</evidence>
<feature type="compositionally biased region" description="Low complexity" evidence="9">
    <location>
        <begin position="159"/>
        <end position="172"/>
    </location>
</feature>
<accession>A0A067TDA5</accession>
<evidence type="ECO:0000256" key="8">
    <source>
        <dbReference type="SAM" id="Coils"/>
    </source>
</evidence>
<reference evidence="12" key="1">
    <citation type="journal article" date="2014" name="Proc. Natl. Acad. Sci. U.S.A.">
        <title>Extensive sampling of basidiomycete genomes demonstrates inadequacy of the white-rot/brown-rot paradigm for wood decay fungi.</title>
        <authorList>
            <person name="Riley R."/>
            <person name="Salamov A.A."/>
            <person name="Brown D.W."/>
            <person name="Nagy L.G."/>
            <person name="Floudas D."/>
            <person name="Held B.W."/>
            <person name="Levasseur A."/>
            <person name="Lombard V."/>
            <person name="Morin E."/>
            <person name="Otillar R."/>
            <person name="Lindquist E.A."/>
            <person name="Sun H."/>
            <person name="LaButti K.M."/>
            <person name="Schmutz J."/>
            <person name="Jabbour D."/>
            <person name="Luo H."/>
            <person name="Baker S.E."/>
            <person name="Pisabarro A.G."/>
            <person name="Walton J.D."/>
            <person name="Blanchette R.A."/>
            <person name="Henrissat B."/>
            <person name="Martin F."/>
            <person name="Cullen D."/>
            <person name="Hibbett D.S."/>
            <person name="Grigoriev I.V."/>
        </authorList>
    </citation>
    <scope>NUCLEOTIDE SEQUENCE [LARGE SCALE GENOMIC DNA]</scope>
    <source>
        <strain evidence="12">CBS 339.88</strain>
    </source>
</reference>
<dbReference type="PANTHER" id="PTHR10015">
    <property type="entry name" value="HEAT SHOCK TRANSCRIPTION FACTOR"/>
    <property type="match status" value="1"/>
</dbReference>
<evidence type="ECO:0000313" key="11">
    <source>
        <dbReference type="EMBL" id="KDR77879.1"/>
    </source>
</evidence>
<dbReference type="STRING" id="685588.A0A067TDA5"/>
<dbReference type="PROSITE" id="PS00434">
    <property type="entry name" value="HSF_DOMAIN"/>
    <property type="match status" value="1"/>
</dbReference>
<keyword evidence="5" id="KW-0539">Nucleus</keyword>
<dbReference type="AlphaFoldDB" id="A0A067TDA5"/>
<dbReference type="Gene3D" id="1.10.10.10">
    <property type="entry name" value="Winged helix-like DNA-binding domain superfamily/Winged helix DNA-binding domain"/>
    <property type="match status" value="1"/>
</dbReference>
<comment type="subunit">
    <text evidence="6">Homotrimer. Homotrimerization increases the affinity of HSF1 to DNA. Interacts with transcriptional coregulator SSA1 on chromatin.</text>
</comment>
<evidence type="ECO:0000259" key="10">
    <source>
        <dbReference type="PROSITE" id="PS00434"/>
    </source>
</evidence>
<dbReference type="SUPFAM" id="SSF46785">
    <property type="entry name" value="Winged helix' DNA-binding domain"/>
    <property type="match status" value="1"/>
</dbReference>
<gene>
    <name evidence="11" type="ORF">GALMADRAFT_118766</name>
</gene>
<keyword evidence="12" id="KW-1185">Reference proteome</keyword>
<name>A0A067TDA5_GALM3</name>
<dbReference type="OrthoDB" id="60033at2759"/>
<keyword evidence="8" id="KW-0175">Coiled coil</keyword>
<keyword evidence="3" id="KW-0238">DNA-binding</keyword>
<evidence type="ECO:0000256" key="3">
    <source>
        <dbReference type="ARBA" id="ARBA00023125"/>
    </source>
</evidence>
<dbReference type="Pfam" id="PF00447">
    <property type="entry name" value="HSF_DNA-bind"/>
    <property type="match status" value="1"/>
</dbReference>
<dbReference type="PRINTS" id="PR00056">
    <property type="entry name" value="HSFDOMAIN"/>
</dbReference>
<feature type="region of interest" description="Disordered" evidence="9">
    <location>
        <begin position="119"/>
        <end position="186"/>
    </location>
</feature>